<comment type="caution">
    <text evidence="2">The sequence shown here is derived from an EMBL/GenBank/DDBJ whole genome shotgun (WGS) entry which is preliminary data.</text>
</comment>
<protein>
    <submittedName>
        <fullName evidence="2">Uncharacterized protein</fullName>
    </submittedName>
</protein>
<gene>
    <name evidence="2" type="ORF">GCM10025778_33310</name>
</gene>
<keyword evidence="3" id="KW-1185">Reference proteome</keyword>
<evidence type="ECO:0000256" key="1">
    <source>
        <dbReference type="SAM" id="MobiDB-lite"/>
    </source>
</evidence>
<name>A0ABP9TSW7_9MICC</name>
<evidence type="ECO:0000313" key="3">
    <source>
        <dbReference type="Proteomes" id="UP001501257"/>
    </source>
</evidence>
<organism evidence="2 3">
    <name type="scientific">Paeniglutamicibacter antarcticus</name>
    <dbReference type="NCBI Taxonomy" id="494023"/>
    <lineage>
        <taxon>Bacteria</taxon>
        <taxon>Bacillati</taxon>
        <taxon>Actinomycetota</taxon>
        <taxon>Actinomycetes</taxon>
        <taxon>Micrococcales</taxon>
        <taxon>Micrococcaceae</taxon>
        <taxon>Paeniglutamicibacter</taxon>
    </lineage>
</organism>
<sequence>MWLRRTDEVGLQAGGASSARPLAVASYTYEALPVEEKAVVSSPDASTEARQYDPGSEPEA</sequence>
<dbReference type="Proteomes" id="UP001501257">
    <property type="component" value="Unassembled WGS sequence"/>
</dbReference>
<feature type="region of interest" description="Disordered" evidence="1">
    <location>
        <begin position="37"/>
        <end position="60"/>
    </location>
</feature>
<proteinExistence type="predicted"/>
<accession>A0ABP9TSW7</accession>
<reference evidence="3" key="1">
    <citation type="journal article" date="2019" name="Int. J. Syst. Evol. Microbiol.">
        <title>The Global Catalogue of Microorganisms (GCM) 10K type strain sequencing project: providing services to taxonomists for standard genome sequencing and annotation.</title>
        <authorList>
            <consortium name="The Broad Institute Genomics Platform"/>
            <consortium name="The Broad Institute Genome Sequencing Center for Infectious Disease"/>
            <person name="Wu L."/>
            <person name="Ma J."/>
        </authorList>
    </citation>
    <scope>NUCLEOTIDE SEQUENCE [LARGE SCALE GENOMIC DNA]</scope>
    <source>
        <strain evidence="3">JCM 18952</strain>
    </source>
</reference>
<evidence type="ECO:0000313" key="2">
    <source>
        <dbReference type="EMBL" id="GAA5228792.1"/>
    </source>
</evidence>
<dbReference type="EMBL" id="BAABLK010000090">
    <property type="protein sequence ID" value="GAA5228792.1"/>
    <property type="molecule type" value="Genomic_DNA"/>
</dbReference>